<evidence type="ECO:0000313" key="1">
    <source>
        <dbReference type="EMBL" id="EGT56617.1"/>
    </source>
</evidence>
<keyword evidence="2" id="KW-1185">Reference proteome</keyword>
<organism evidence="2">
    <name type="scientific">Caenorhabditis brenneri</name>
    <name type="common">Nematode worm</name>
    <dbReference type="NCBI Taxonomy" id="135651"/>
    <lineage>
        <taxon>Eukaryota</taxon>
        <taxon>Metazoa</taxon>
        <taxon>Ecdysozoa</taxon>
        <taxon>Nematoda</taxon>
        <taxon>Chromadorea</taxon>
        <taxon>Rhabditida</taxon>
        <taxon>Rhabditina</taxon>
        <taxon>Rhabditomorpha</taxon>
        <taxon>Rhabditoidea</taxon>
        <taxon>Rhabditidae</taxon>
        <taxon>Peloderinae</taxon>
        <taxon>Caenorhabditis</taxon>
    </lineage>
</organism>
<name>G0MGJ4_CAEBE</name>
<reference evidence="2" key="1">
    <citation type="submission" date="2011-07" db="EMBL/GenBank/DDBJ databases">
        <authorList>
            <consortium name="Caenorhabditis brenneri Sequencing and Analysis Consortium"/>
            <person name="Wilson R.K."/>
        </authorList>
    </citation>
    <scope>NUCLEOTIDE SEQUENCE [LARGE SCALE GENOMIC DNA]</scope>
    <source>
        <strain evidence="2">PB2801</strain>
    </source>
</reference>
<proteinExistence type="predicted"/>
<protein>
    <submittedName>
        <fullName evidence="1">Uncharacterized protein</fullName>
    </submittedName>
</protein>
<accession>G0MGJ4</accession>
<dbReference type="Proteomes" id="UP000008068">
    <property type="component" value="Unassembled WGS sequence"/>
</dbReference>
<dbReference type="InParanoid" id="G0MGJ4"/>
<dbReference type="EMBL" id="GL379793">
    <property type="protein sequence ID" value="EGT56617.1"/>
    <property type="molecule type" value="Genomic_DNA"/>
</dbReference>
<gene>
    <name evidence="1" type="ORF">CAEBREN_22588</name>
</gene>
<sequence>MNLEKECFRQINN</sequence>
<evidence type="ECO:0000313" key="2">
    <source>
        <dbReference type="Proteomes" id="UP000008068"/>
    </source>
</evidence>